<evidence type="ECO:0000256" key="4">
    <source>
        <dbReference type="ARBA" id="ARBA00022989"/>
    </source>
</evidence>
<comment type="similarity">
    <text evidence="2 6">Belongs to the GDT1 family.</text>
</comment>
<feature type="transmembrane region" description="Helical" evidence="6">
    <location>
        <begin position="332"/>
        <end position="351"/>
    </location>
</feature>
<feature type="transmembrane region" description="Helical" evidence="6">
    <location>
        <begin position="191"/>
        <end position="209"/>
    </location>
</feature>
<gene>
    <name evidence="8" type="ORF">BaRGS_00012376</name>
</gene>
<feature type="transmembrane region" description="Helical" evidence="6">
    <location>
        <begin position="123"/>
        <end position="140"/>
    </location>
</feature>
<dbReference type="GO" id="GO:0006816">
    <property type="term" value="P:calcium ion transport"/>
    <property type="evidence" value="ECO:0007669"/>
    <property type="project" value="UniProtKB-ARBA"/>
</dbReference>
<dbReference type="PANTHER" id="PTHR12608:SF1">
    <property type="entry name" value="TRANSMEMBRANE PROTEIN 165"/>
    <property type="match status" value="1"/>
</dbReference>
<feature type="region of interest" description="Disordered" evidence="7">
    <location>
        <begin position="76"/>
        <end position="102"/>
    </location>
</feature>
<feature type="transmembrane region" description="Helical" evidence="6">
    <location>
        <begin position="260"/>
        <end position="279"/>
    </location>
</feature>
<accession>A0ABD0LAI4</accession>
<dbReference type="Proteomes" id="UP001519460">
    <property type="component" value="Unassembled WGS sequence"/>
</dbReference>
<dbReference type="PROSITE" id="PS01214">
    <property type="entry name" value="UPF0016"/>
    <property type="match status" value="1"/>
</dbReference>
<dbReference type="InterPro" id="IPR049555">
    <property type="entry name" value="GDT1-like_CS"/>
</dbReference>
<keyword evidence="9" id="KW-1185">Reference proteome</keyword>
<keyword evidence="5 6" id="KW-0472">Membrane</keyword>
<dbReference type="GO" id="GO:0016020">
    <property type="term" value="C:membrane"/>
    <property type="evidence" value="ECO:0007669"/>
    <property type="project" value="UniProtKB-SubCell"/>
</dbReference>
<evidence type="ECO:0000256" key="3">
    <source>
        <dbReference type="ARBA" id="ARBA00022692"/>
    </source>
</evidence>
<feature type="compositionally biased region" description="Basic and acidic residues" evidence="7">
    <location>
        <begin position="76"/>
        <end position="101"/>
    </location>
</feature>
<sequence length="354" mass="39007">MVAPQSWTMAVTQRTTMFLRTFIVCFVLTQTINWGVSGDLAVHQQPDLINVMKIETPLPPVVANSVVSDSSRKLLDHERDDDHEEHDDSKEKGDKDSKLKEDAEDTVEDVDEFLHKVQKTKKGNLGFVHALVAALSVIIVSELGDKTFFIAAILAMRHSRVTVLLGALSALFVMTILSALVGYATTVIPRALTYYASSILFAIFGIKMLREGWSMSPDEGQEEYEEAQAEIKKKEDEMQKQSLPVQDIETGIIRTPGRRFWTTFLSAIFLESFTLTFLAEWGDRSQIATIILGAREDVMGVILGGLMGHALCTGLAVVGGRFVAQKISIRTVTLLGGVVFLLFAASALWIGPDS</sequence>
<name>A0ABD0LAI4_9CAEN</name>
<evidence type="ECO:0000313" key="8">
    <source>
        <dbReference type="EMBL" id="KAK7496454.1"/>
    </source>
</evidence>
<evidence type="ECO:0000256" key="5">
    <source>
        <dbReference type="ARBA" id="ARBA00023136"/>
    </source>
</evidence>
<protein>
    <recommendedName>
        <fullName evidence="6">GDT1 family protein</fullName>
    </recommendedName>
</protein>
<dbReference type="Pfam" id="PF01169">
    <property type="entry name" value="GDT1"/>
    <property type="match status" value="2"/>
</dbReference>
<dbReference type="PANTHER" id="PTHR12608">
    <property type="entry name" value="TRANSMEMBRANE PROTEIN HTP-1 RELATED"/>
    <property type="match status" value="1"/>
</dbReference>
<evidence type="ECO:0000256" key="1">
    <source>
        <dbReference type="ARBA" id="ARBA00004141"/>
    </source>
</evidence>
<dbReference type="AlphaFoldDB" id="A0ABD0LAI4"/>
<keyword evidence="3 6" id="KW-0812">Transmembrane</keyword>
<feature type="transmembrane region" description="Helical" evidence="6">
    <location>
        <begin position="17"/>
        <end position="36"/>
    </location>
</feature>
<dbReference type="InterPro" id="IPR001727">
    <property type="entry name" value="GDT1-like"/>
</dbReference>
<evidence type="ECO:0000256" key="7">
    <source>
        <dbReference type="SAM" id="MobiDB-lite"/>
    </source>
</evidence>
<comment type="subcellular location">
    <subcellularLocation>
        <location evidence="1 6">Membrane</location>
        <topology evidence="1 6">Multi-pass membrane protein</topology>
    </subcellularLocation>
</comment>
<keyword evidence="4 6" id="KW-1133">Transmembrane helix</keyword>
<evidence type="ECO:0000256" key="2">
    <source>
        <dbReference type="ARBA" id="ARBA00009190"/>
    </source>
</evidence>
<comment type="caution">
    <text evidence="8">The sequence shown here is derived from an EMBL/GenBank/DDBJ whole genome shotgun (WGS) entry which is preliminary data.</text>
</comment>
<proteinExistence type="inferred from homology"/>
<reference evidence="8 9" key="1">
    <citation type="journal article" date="2023" name="Sci. Data">
        <title>Genome assembly of the Korean intertidal mud-creeper Batillaria attramentaria.</title>
        <authorList>
            <person name="Patra A.K."/>
            <person name="Ho P.T."/>
            <person name="Jun S."/>
            <person name="Lee S.J."/>
            <person name="Kim Y."/>
            <person name="Won Y.J."/>
        </authorList>
    </citation>
    <scope>NUCLEOTIDE SEQUENCE [LARGE SCALE GENOMIC DNA]</scope>
    <source>
        <strain evidence="8">Wonlab-2016</strain>
    </source>
</reference>
<dbReference type="EMBL" id="JACVVK020000067">
    <property type="protein sequence ID" value="KAK7496454.1"/>
    <property type="molecule type" value="Genomic_DNA"/>
</dbReference>
<feature type="transmembrane region" description="Helical" evidence="6">
    <location>
        <begin position="161"/>
        <end position="185"/>
    </location>
</feature>
<evidence type="ECO:0000313" key="9">
    <source>
        <dbReference type="Proteomes" id="UP001519460"/>
    </source>
</evidence>
<organism evidence="8 9">
    <name type="scientific">Batillaria attramentaria</name>
    <dbReference type="NCBI Taxonomy" id="370345"/>
    <lineage>
        <taxon>Eukaryota</taxon>
        <taxon>Metazoa</taxon>
        <taxon>Spiralia</taxon>
        <taxon>Lophotrochozoa</taxon>
        <taxon>Mollusca</taxon>
        <taxon>Gastropoda</taxon>
        <taxon>Caenogastropoda</taxon>
        <taxon>Sorbeoconcha</taxon>
        <taxon>Cerithioidea</taxon>
        <taxon>Batillariidae</taxon>
        <taxon>Batillaria</taxon>
    </lineage>
</organism>
<evidence type="ECO:0000256" key="6">
    <source>
        <dbReference type="RuleBase" id="RU365102"/>
    </source>
</evidence>
<feature type="transmembrane region" description="Helical" evidence="6">
    <location>
        <begin position="299"/>
        <end position="320"/>
    </location>
</feature>